<dbReference type="EMBL" id="LAZR01062621">
    <property type="protein sequence ID" value="KKK61146.1"/>
    <property type="molecule type" value="Genomic_DNA"/>
</dbReference>
<keyword evidence="1" id="KW-1133">Transmembrane helix</keyword>
<name>A0A0F8ZMH5_9ZZZZ</name>
<feature type="transmembrane region" description="Helical" evidence="1">
    <location>
        <begin position="7"/>
        <end position="26"/>
    </location>
</feature>
<reference evidence="2" key="1">
    <citation type="journal article" date="2015" name="Nature">
        <title>Complex archaea that bridge the gap between prokaryotes and eukaryotes.</title>
        <authorList>
            <person name="Spang A."/>
            <person name="Saw J.H."/>
            <person name="Jorgensen S.L."/>
            <person name="Zaremba-Niedzwiedzka K."/>
            <person name="Martijn J."/>
            <person name="Lind A.E."/>
            <person name="van Eijk R."/>
            <person name="Schleper C."/>
            <person name="Guy L."/>
            <person name="Ettema T.J."/>
        </authorList>
    </citation>
    <scope>NUCLEOTIDE SEQUENCE</scope>
</reference>
<dbReference type="AlphaFoldDB" id="A0A0F8ZMH5"/>
<gene>
    <name evidence="2" type="ORF">LCGC14_3017250</name>
</gene>
<protein>
    <submittedName>
        <fullName evidence="2">Uncharacterized protein</fullName>
    </submittedName>
</protein>
<evidence type="ECO:0000313" key="2">
    <source>
        <dbReference type="EMBL" id="KKK61146.1"/>
    </source>
</evidence>
<sequence length="66" mass="7359">MMGKILDAFLTPALIVIGTIMAIVVLKVNSSWYVKALAWFMLYIIFINPVLYQMAKSQGCYDGGIL</sequence>
<comment type="caution">
    <text evidence="2">The sequence shown here is derived from an EMBL/GenBank/DDBJ whole genome shotgun (WGS) entry which is preliminary data.</text>
</comment>
<feature type="transmembrane region" description="Helical" evidence="1">
    <location>
        <begin position="32"/>
        <end position="52"/>
    </location>
</feature>
<organism evidence="2">
    <name type="scientific">marine sediment metagenome</name>
    <dbReference type="NCBI Taxonomy" id="412755"/>
    <lineage>
        <taxon>unclassified sequences</taxon>
        <taxon>metagenomes</taxon>
        <taxon>ecological metagenomes</taxon>
    </lineage>
</organism>
<evidence type="ECO:0000256" key="1">
    <source>
        <dbReference type="SAM" id="Phobius"/>
    </source>
</evidence>
<keyword evidence="1" id="KW-0472">Membrane</keyword>
<proteinExistence type="predicted"/>
<keyword evidence="1" id="KW-0812">Transmembrane</keyword>
<accession>A0A0F8ZMH5</accession>